<keyword evidence="2" id="KW-1003">Cell membrane</keyword>
<dbReference type="Pfam" id="PF13231">
    <property type="entry name" value="PMT_2"/>
    <property type="match status" value="1"/>
</dbReference>
<dbReference type="GO" id="GO:0009103">
    <property type="term" value="P:lipopolysaccharide biosynthetic process"/>
    <property type="evidence" value="ECO:0007669"/>
    <property type="project" value="TreeGrafter"/>
</dbReference>
<evidence type="ECO:0000313" key="10">
    <source>
        <dbReference type="EMBL" id="MCB4822244.1"/>
    </source>
</evidence>
<feature type="transmembrane region" description="Helical" evidence="8">
    <location>
        <begin position="26"/>
        <end position="43"/>
    </location>
</feature>
<keyword evidence="4 10" id="KW-0808">Transferase</keyword>
<feature type="transmembrane region" description="Helical" evidence="8">
    <location>
        <begin position="429"/>
        <end position="448"/>
    </location>
</feature>
<evidence type="ECO:0000256" key="7">
    <source>
        <dbReference type="ARBA" id="ARBA00023136"/>
    </source>
</evidence>
<sequence length="562" mass="60390">MHIPAPSSPDRSLGALPDALQRRPRLALVLLCLALWLPGFFSLPATDRDESRFAQATRQMVDTGDYVRIRVGEEERNKKPAGIHWLQAGSVHLLEATGLGERGDIWAYRVPSLLGGILAVLATFHWGRSLVGRRAAFLGAAMLASSLVLVAEAHIAKTDAALLATVAAIMGLFAQAYLRPEQFTARQAAGFWLILGASVLLKGPVGPMVPLLAGVTLAIADKGAPWLRALRPGWGLPLMAAAAAPWFIAIGLATEGRFFEQAVGGDMLSKIGSGEEKHWGPPGFYLLTFGIAAFPGAWIVLCALPTAWRERLHPPTRLLLAWVVPSWLVFEAVQTKLPHYTLPLYPPLMLLGAAWAMDPLRHLPRRWWRGVAAAALILTALGLVLAAQAAALFTLRDMFVTGLLIGPLAALLVLVLLRTAWRGEWGRAGLLGALLAIPLYAAILEGLVPRLQPLWIAPRLAATLEARVPGLTSRDFGITSHAEPSVLFAVGGETSLLRTGADAARFLAAGPGRVVAVGDRAEKDFQAEAKALSLPLQDIGNVTGFNYTRGRWVTLMLFRQGT</sequence>
<evidence type="ECO:0000256" key="1">
    <source>
        <dbReference type="ARBA" id="ARBA00004651"/>
    </source>
</evidence>
<evidence type="ECO:0000256" key="6">
    <source>
        <dbReference type="ARBA" id="ARBA00022989"/>
    </source>
</evidence>
<comment type="caution">
    <text evidence="10">The sequence shown here is derived from an EMBL/GenBank/DDBJ whole genome shotgun (WGS) entry which is preliminary data.</text>
</comment>
<name>A0A9X1ICL3_9PROT</name>
<keyword evidence="6 8" id="KW-1133">Transmembrane helix</keyword>
<evidence type="ECO:0000256" key="4">
    <source>
        <dbReference type="ARBA" id="ARBA00022679"/>
    </source>
</evidence>
<feature type="transmembrane region" description="Helical" evidence="8">
    <location>
        <begin position="161"/>
        <end position="178"/>
    </location>
</feature>
<gene>
    <name evidence="10" type="ORF">LHA35_10920</name>
</gene>
<dbReference type="PANTHER" id="PTHR33908">
    <property type="entry name" value="MANNOSYLTRANSFERASE YKCB-RELATED"/>
    <property type="match status" value="1"/>
</dbReference>
<evidence type="ECO:0000313" key="11">
    <source>
        <dbReference type="Proteomes" id="UP001139311"/>
    </source>
</evidence>
<dbReference type="AlphaFoldDB" id="A0A9X1ICL3"/>
<dbReference type="GO" id="GO:0005886">
    <property type="term" value="C:plasma membrane"/>
    <property type="evidence" value="ECO:0007669"/>
    <property type="project" value="UniProtKB-SubCell"/>
</dbReference>
<protein>
    <submittedName>
        <fullName evidence="10">Glycosyltransferase family 39 protein</fullName>
        <ecNumber evidence="10">2.4.-.-</ecNumber>
    </submittedName>
</protein>
<reference evidence="10" key="1">
    <citation type="submission" date="2021-10" db="EMBL/GenBank/DDBJ databases">
        <title>Roseicella aerolatum sp. nov., isolated from aerosols of e-waste dismantling site.</title>
        <authorList>
            <person name="Qin T."/>
        </authorList>
    </citation>
    <scope>NUCLEOTIDE SEQUENCE</scope>
    <source>
        <strain evidence="10">GB24</strain>
    </source>
</reference>
<comment type="subcellular location">
    <subcellularLocation>
        <location evidence="1">Cell membrane</location>
        <topology evidence="1">Multi-pass membrane protein</topology>
    </subcellularLocation>
</comment>
<accession>A0A9X1ICL3</accession>
<evidence type="ECO:0000256" key="2">
    <source>
        <dbReference type="ARBA" id="ARBA00022475"/>
    </source>
</evidence>
<evidence type="ECO:0000256" key="5">
    <source>
        <dbReference type="ARBA" id="ARBA00022692"/>
    </source>
</evidence>
<dbReference type="Proteomes" id="UP001139311">
    <property type="component" value="Unassembled WGS sequence"/>
</dbReference>
<keyword evidence="5 8" id="KW-0812">Transmembrane</keyword>
<dbReference type="GO" id="GO:0010041">
    <property type="term" value="P:response to iron(III) ion"/>
    <property type="evidence" value="ECO:0007669"/>
    <property type="project" value="TreeGrafter"/>
</dbReference>
<dbReference type="InterPro" id="IPR050297">
    <property type="entry name" value="LipidA_mod_glycosyltrf_83"/>
</dbReference>
<feature type="transmembrane region" description="Helical" evidence="8">
    <location>
        <begin position="136"/>
        <end position="155"/>
    </location>
</feature>
<evidence type="ECO:0000256" key="3">
    <source>
        <dbReference type="ARBA" id="ARBA00022676"/>
    </source>
</evidence>
<feature type="transmembrane region" description="Helical" evidence="8">
    <location>
        <begin position="284"/>
        <end position="304"/>
    </location>
</feature>
<dbReference type="GO" id="GO:0016763">
    <property type="term" value="F:pentosyltransferase activity"/>
    <property type="evidence" value="ECO:0007669"/>
    <property type="project" value="TreeGrafter"/>
</dbReference>
<keyword evidence="3 10" id="KW-0328">Glycosyltransferase</keyword>
<dbReference type="RefSeq" id="WP_226608204.1">
    <property type="nucleotide sequence ID" value="NZ_JAJAQI010000014.1"/>
</dbReference>
<feature type="transmembrane region" description="Helical" evidence="8">
    <location>
        <begin position="190"/>
        <end position="220"/>
    </location>
</feature>
<feature type="transmembrane region" description="Helical" evidence="8">
    <location>
        <begin position="105"/>
        <end position="124"/>
    </location>
</feature>
<keyword evidence="7 8" id="KW-0472">Membrane</keyword>
<dbReference type="EC" id="2.4.-.-" evidence="10"/>
<evidence type="ECO:0000259" key="9">
    <source>
        <dbReference type="Pfam" id="PF13231"/>
    </source>
</evidence>
<evidence type="ECO:0000256" key="8">
    <source>
        <dbReference type="SAM" id="Phobius"/>
    </source>
</evidence>
<dbReference type="PANTHER" id="PTHR33908:SF3">
    <property type="entry name" value="UNDECAPRENYL PHOSPHATE-ALPHA-4-AMINO-4-DEOXY-L-ARABINOSE ARABINOSYL TRANSFERASE"/>
    <property type="match status" value="1"/>
</dbReference>
<keyword evidence="11" id="KW-1185">Reference proteome</keyword>
<feature type="transmembrane region" description="Helical" evidence="8">
    <location>
        <begin position="399"/>
        <end position="417"/>
    </location>
</feature>
<feature type="transmembrane region" description="Helical" evidence="8">
    <location>
        <begin position="370"/>
        <end position="393"/>
    </location>
</feature>
<proteinExistence type="predicted"/>
<dbReference type="EMBL" id="JAJAQI010000014">
    <property type="protein sequence ID" value="MCB4822244.1"/>
    <property type="molecule type" value="Genomic_DNA"/>
</dbReference>
<feature type="domain" description="Glycosyltransferase RgtA/B/C/D-like" evidence="9">
    <location>
        <begin position="79"/>
        <end position="246"/>
    </location>
</feature>
<dbReference type="InterPro" id="IPR038731">
    <property type="entry name" value="RgtA/B/C-like"/>
</dbReference>
<organism evidence="10 11">
    <name type="scientific">Roseicella aerolata</name>
    <dbReference type="NCBI Taxonomy" id="2883479"/>
    <lineage>
        <taxon>Bacteria</taxon>
        <taxon>Pseudomonadati</taxon>
        <taxon>Pseudomonadota</taxon>
        <taxon>Alphaproteobacteria</taxon>
        <taxon>Acetobacterales</taxon>
        <taxon>Roseomonadaceae</taxon>
        <taxon>Roseicella</taxon>
    </lineage>
</organism>